<evidence type="ECO:0000259" key="3">
    <source>
        <dbReference type="Pfam" id="PF08044"/>
    </source>
</evidence>
<feature type="transmembrane region" description="Helical" evidence="2">
    <location>
        <begin position="131"/>
        <end position="149"/>
    </location>
</feature>
<keyword evidence="2" id="KW-0812">Transmembrane</keyword>
<feature type="transmembrane region" description="Helical" evidence="2">
    <location>
        <begin position="155"/>
        <end position="172"/>
    </location>
</feature>
<dbReference type="RefSeq" id="WP_013887679.1">
    <property type="nucleotide sequence ID" value="NC_015673.1"/>
</dbReference>
<accession>F8E2V3</accession>
<dbReference type="HOGENOM" id="CLU_102484_1_0_11"/>
<gene>
    <name evidence="4" type="ordered locus">CRES_0288</name>
</gene>
<feature type="compositionally biased region" description="Polar residues" evidence="1">
    <location>
        <begin position="17"/>
        <end position="39"/>
    </location>
</feature>
<dbReference type="OrthoDB" id="3534574at2"/>
<reference evidence="4 5" key="1">
    <citation type="journal article" date="2012" name="BMC Genomics">
        <title>Complete genome sequence, lifestyle, and multi-drug resistance of the human pathogen Corynebacterium resistens DSM 45100 isolated from blood samples of a leukemia patient.</title>
        <authorList>
            <person name="Schroder J."/>
            <person name="Maus I."/>
            <person name="Meyer K."/>
            <person name="Wordemann S."/>
            <person name="Blom J."/>
            <person name="Jaenicke S."/>
            <person name="Schneider J."/>
            <person name="Trost E."/>
            <person name="Tauch A."/>
        </authorList>
    </citation>
    <scope>NUCLEOTIDE SEQUENCE [LARGE SCALE GENOMIC DNA]</scope>
    <source>
        <strain evidence="5">DSM 45100 / JCM 12819 / CCUG 50093 / GTC 2026 / SICGH 158</strain>
    </source>
</reference>
<dbReference type="Pfam" id="PF08044">
    <property type="entry name" value="DUF1707"/>
    <property type="match status" value="1"/>
</dbReference>
<dbReference type="AlphaFoldDB" id="F8E2V3"/>
<proteinExistence type="predicted"/>
<name>F8E2V3_CORRG</name>
<dbReference type="Proteomes" id="UP000000492">
    <property type="component" value="Chromosome"/>
</dbReference>
<dbReference type="EMBL" id="CP002857">
    <property type="protein sequence ID" value="AEI08651.1"/>
    <property type="molecule type" value="Genomic_DNA"/>
</dbReference>
<evidence type="ECO:0000256" key="2">
    <source>
        <dbReference type="SAM" id="Phobius"/>
    </source>
</evidence>
<feature type="domain" description="DUF1707" evidence="3">
    <location>
        <begin position="39"/>
        <end position="91"/>
    </location>
</feature>
<feature type="region of interest" description="Disordered" evidence="1">
    <location>
        <begin position="1"/>
        <end position="39"/>
    </location>
</feature>
<dbReference type="STRING" id="662755.CRES_0288"/>
<evidence type="ECO:0000313" key="4">
    <source>
        <dbReference type="EMBL" id="AEI08651.1"/>
    </source>
</evidence>
<dbReference type="KEGG" id="crd:CRES_0288"/>
<keyword evidence="5" id="KW-1185">Reference proteome</keyword>
<keyword evidence="2" id="KW-1133">Transmembrane helix</keyword>
<evidence type="ECO:0000313" key="5">
    <source>
        <dbReference type="Proteomes" id="UP000000492"/>
    </source>
</evidence>
<protein>
    <recommendedName>
        <fullName evidence="3">DUF1707 domain-containing protein</fullName>
    </recommendedName>
</protein>
<sequence length="209" mass="23637">MSQSSPTSVPPPEGSAGPQQNQPQSPHDQPSIEPRNQSLRLSDEDRLNAMNHLSTHFADGRLTQSEFDSRCTAVAEATTNNELFPLFQDLPGGLPADSRGLPQSSAVAKSNDDDKREIESLKKRGNLIENLDWIIVGVTLITFLGLQMLGVNHAWLVWPSLIITLSLPRMFLKYSDTEEKQYEELSREEAREFREKIRRAREQRRALED</sequence>
<keyword evidence="2" id="KW-0472">Membrane</keyword>
<dbReference type="InterPro" id="IPR012551">
    <property type="entry name" value="DUF1707_SHOCT-like"/>
</dbReference>
<dbReference type="eggNOG" id="ENOG50339YM">
    <property type="taxonomic scope" value="Bacteria"/>
</dbReference>
<organism evidence="4 5">
    <name type="scientific">Corynebacterium resistens (strain DSM 45100 / JCM 12819 / GTC 2026 / SICGH 158)</name>
    <dbReference type="NCBI Taxonomy" id="662755"/>
    <lineage>
        <taxon>Bacteria</taxon>
        <taxon>Bacillati</taxon>
        <taxon>Actinomycetota</taxon>
        <taxon>Actinomycetes</taxon>
        <taxon>Mycobacteriales</taxon>
        <taxon>Corynebacteriaceae</taxon>
        <taxon>Corynebacterium</taxon>
    </lineage>
</organism>
<evidence type="ECO:0000256" key="1">
    <source>
        <dbReference type="SAM" id="MobiDB-lite"/>
    </source>
</evidence>